<evidence type="ECO:0000313" key="2">
    <source>
        <dbReference type="EMBL" id="SMC36594.1"/>
    </source>
</evidence>
<feature type="region of interest" description="Disordered" evidence="1">
    <location>
        <begin position="47"/>
        <end position="82"/>
    </location>
</feature>
<feature type="compositionally biased region" description="Low complexity" evidence="1">
    <location>
        <begin position="141"/>
        <end position="154"/>
    </location>
</feature>
<name>A0A1W1YKB8_9HYPH</name>
<evidence type="ECO:0000313" key="3">
    <source>
        <dbReference type="Proteomes" id="UP000192656"/>
    </source>
</evidence>
<keyword evidence="3" id="KW-1185">Reference proteome</keyword>
<reference evidence="2 3" key="1">
    <citation type="submission" date="2017-04" db="EMBL/GenBank/DDBJ databases">
        <authorList>
            <person name="Afonso C.L."/>
            <person name="Miller P.J."/>
            <person name="Scott M.A."/>
            <person name="Spackman E."/>
            <person name="Goraichik I."/>
            <person name="Dimitrov K.M."/>
            <person name="Suarez D.L."/>
            <person name="Swayne D.E."/>
        </authorList>
    </citation>
    <scope>NUCLEOTIDE SEQUENCE [LARGE SCALE GENOMIC DNA]</scope>
    <source>
        <strain evidence="2 3">CGMCC 1.10972</strain>
    </source>
</reference>
<organism evidence="2 3">
    <name type="scientific">Fulvimarina manganoxydans</name>
    <dbReference type="NCBI Taxonomy" id="937218"/>
    <lineage>
        <taxon>Bacteria</taxon>
        <taxon>Pseudomonadati</taxon>
        <taxon>Pseudomonadota</taxon>
        <taxon>Alphaproteobacteria</taxon>
        <taxon>Hyphomicrobiales</taxon>
        <taxon>Aurantimonadaceae</taxon>
        <taxon>Fulvimarina</taxon>
    </lineage>
</organism>
<dbReference type="EMBL" id="FWXR01000001">
    <property type="protein sequence ID" value="SMC36594.1"/>
    <property type="molecule type" value="Genomic_DNA"/>
</dbReference>
<dbReference type="STRING" id="937218.SAMN06297251_101405"/>
<sequence length="171" mass="17655">MAKNPAQRFHSDLVTPRWARPSLALSLVIGLTGLGGVSAVSIGESAAQPFGPGPAGTLPGTSSTGQRIVGAPPPPSSGLRIPNAEVFGDTVLERQYGREFDDSYLKPKVPQPQAGNSATEQAIQGRSGLSNPAADFYSRQGPSAIGGSSISGTESRGRRHPAEGGRAIIRR</sequence>
<gene>
    <name evidence="2" type="ORF">SAMN06297251_101405</name>
</gene>
<dbReference type="Proteomes" id="UP000192656">
    <property type="component" value="Unassembled WGS sequence"/>
</dbReference>
<evidence type="ECO:0000256" key="1">
    <source>
        <dbReference type="SAM" id="MobiDB-lite"/>
    </source>
</evidence>
<dbReference type="AlphaFoldDB" id="A0A1W1YKB8"/>
<feature type="compositionally biased region" description="Polar residues" evidence="1">
    <location>
        <begin position="113"/>
        <end position="130"/>
    </location>
</feature>
<feature type="region of interest" description="Disordered" evidence="1">
    <location>
        <begin position="102"/>
        <end position="171"/>
    </location>
</feature>
<accession>A0A1W1YKB8</accession>
<proteinExistence type="predicted"/>
<protein>
    <submittedName>
        <fullName evidence="2">Uncharacterized protein</fullName>
    </submittedName>
</protein>